<sequence length="716" mass="75870">MPEAVQEAPAPHVQAMTVARRDGVIWRAYGTAARHLIRLAAPAALVFLPISLVALLGLALVVDESAVLVDGSFELLGTPGRPLLVWAAAVMLASLAGQAVVLPATVVIAVGLLTGRPVATPDAMRAALRNLPAMMLLALLGVVVFTATAVAGFGMLMWTGQLLWAVLVMASLAVLALPSLLAVAIVTLEGRSAGRALAGAYRLAGRGEPTAGGFWSCTLTLAFGVLVFPAAAQRGVEWAVEWAASGSVLGYGVATSALTLVIPAFQATVIARLYLNRLAHRSTAEAFERVVENLPGSGAASPARPVPVLAALLLPGSLFAATLLVNPFGWLEVTQTVVTATWTSDDVPPQPRPGLRETDLKAMYAGRGDELIMFMDSFGLARLLTCSATGCPRTGFRWAEPAGADEDIASSSARLHEGRIAVSTWSQRGQGDDRRVRLGLMLCDARGCVPSPRPIGEEMSVYEGRSVALAPGRYDGLMIAQVRELPERDGEVLSVTFCEDPVCADPWTKELARLPSRTSAYQEHGLVVGAGPTNRPVVLRFDEHAGSLSLITCEESDCAEVHVERLVHGGWTWGFDEVGGEAGATMVVRDDGRPLIAYRDSADGSIRMLDCRNLSCSQSDPVILAGPGRFRVPPALVVDGEGRALVAYQDVDDNRIVVATCEGTRCTHTPVAKSRYALGDALAMTLDARGRPMIGWIDHSEHDWDLILTTPLNLPS</sequence>
<proteinExistence type="predicted"/>
<feature type="transmembrane region" description="Helical" evidence="1">
    <location>
        <begin position="308"/>
        <end position="331"/>
    </location>
</feature>
<feature type="transmembrane region" description="Helical" evidence="1">
    <location>
        <begin position="162"/>
        <end position="188"/>
    </location>
</feature>
<dbReference type="RefSeq" id="WP_271277683.1">
    <property type="nucleotide sequence ID" value="NZ_BAABFD010000028.1"/>
</dbReference>
<keyword evidence="1" id="KW-0472">Membrane</keyword>
<dbReference type="EMBL" id="JAPNUD010000066">
    <property type="protein sequence ID" value="MDA0643394.1"/>
    <property type="molecule type" value="Genomic_DNA"/>
</dbReference>
<name>A0ABT4T1V7_9ACTN</name>
<reference evidence="2 3" key="1">
    <citation type="submission" date="2022-11" db="EMBL/GenBank/DDBJ databases">
        <title>Nonomuraea corallina sp. nov., a new species of the genus Nonomuraea isolated from sea side sediment in Thai sea.</title>
        <authorList>
            <person name="Ngamcharungchit C."/>
            <person name="Matsumoto A."/>
            <person name="Suriyachadkun C."/>
            <person name="Panbangred W."/>
            <person name="Inahashi Y."/>
            <person name="Intra B."/>
        </authorList>
    </citation>
    <scope>NUCLEOTIDE SEQUENCE [LARGE SCALE GENOMIC DNA]</scope>
    <source>
        <strain evidence="2 3">DSM 43553</strain>
    </source>
</reference>
<accession>A0ABT4T1V7</accession>
<evidence type="ECO:0000256" key="1">
    <source>
        <dbReference type="SAM" id="Phobius"/>
    </source>
</evidence>
<evidence type="ECO:0000313" key="2">
    <source>
        <dbReference type="EMBL" id="MDA0643394.1"/>
    </source>
</evidence>
<evidence type="ECO:0008006" key="4">
    <source>
        <dbReference type="Google" id="ProtNLM"/>
    </source>
</evidence>
<gene>
    <name evidence="2" type="ORF">OUY24_22425</name>
</gene>
<feature type="transmembrane region" description="Helical" evidence="1">
    <location>
        <begin position="36"/>
        <end position="62"/>
    </location>
</feature>
<feature type="transmembrane region" description="Helical" evidence="1">
    <location>
        <begin position="251"/>
        <end position="275"/>
    </location>
</feature>
<comment type="caution">
    <text evidence="2">The sequence shown here is derived from an EMBL/GenBank/DDBJ whole genome shotgun (WGS) entry which is preliminary data.</text>
</comment>
<organism evidence="2 3">
    <name type="scientific">Nonomuraea ferruginea</name>
    <dbReference type="NCBI Taxonomy" id="46174"/>
    <lineage>
        <taxon>Bacteria</taxon>
        <taxon>Bacillati</taxon>
        <taxon>Actinomycetota</taxon>
        <taxon>Actinomycetes</taxon>
        <taxon>Streptosporangiales</taxon>
        <taxon>Streptosporangiaceae</taxon>
        <taxon>Nonomuraea</taxon>
    </lineage>
</organism>
<protein>
    <recommendedName>
        <fullName evidence="4">ABC transporter permease</fullName>
    </recommendedName>
</protein>
<keyword evidence="1" id="KW-0812">Transmembrane</keyword>
<keyword evidence="1" id="KW-1133">Transmembrane helix</keyword>
<keyword evidence="3" id="KW-1185">Reference proteome</keyword>
<feature type="transmembrane region" description="Helical" evidence="1">
    <location>
        <begin position="209"/>
        <end position="231"/>
    </location>
</feature>
<evidence type="ECO:0000313" key="3">
    <source>
        <dbReference type="Proteomes" id="UP001212498"/>
    </source>
</evidence>
<dbReference type="Proteomes" id="UP001212498">
    <property type="component" value="Unassembled WGS sequence"/>
</dbReference>
<feature type="transmembrane region" description="Helical" evidence="1">
    <location>
        <begin position="134"/>
        <end position="156"/>
    </location>
</feature>
<feature type="transmembrane region" description="Helical" evidence="1">
    <location>
        <begin position="82"/>
        <end position="113"/>
    </location>
</feature>